<feature type="compositionally biased region" description="Low complexity" evidence="8">
    <location>
        <begin position="189"/>
        <end position="211"/>
    </location>
</feature>
<keyword evidence="2" id="KW-0479">Metal-binding</keyword>
<evidence type="ECO:0000256" key="2">
    <source>
        <dbReference type="ARBA" id="ARBA00022723"/>
    </source>
</evidence>
<name>A0A376BAV9_9ASCO</name>
<comment type="subcellular location">
    <subcellularLocation>
        <location evidence="1">Nucleus</location>
    </subcellularLocation>
</comment>
<feature type="region of interest" description="Disordered" evidence="8">
    <location>
        <begin position="182"/>
        <end position="211"/>
    </location>
</feature>
<evidence type="ECO:0000256" key="7">
    <source>
        <dbReference type="PROSITE-ProRule" id="PRU00042"/>
    </source>
</evidence>
<feature type="compositionally biased region" description="Low complexity" evidence="8">
    <location>
        <begin position="371"/>
        <end position="382"/>
    </location>
</feature>
<dbReference type="InterPro" id="IPR013087">
    <property type="entry name" value="Znf_C2H2_type"/>
</dbReference>
<dbReference type="GO" id="GO:0000978">
    <property type="term" value="F:RNA polymerase II cis-regulatory region sequence-specific DNA binding"/>
    <property type="evidence" value="ECO:0007669"/>
    <property type="project" value="InterPro"/>
</dbReference>
<dbReference type="PROSITE" id="PS00028">
    <property type="entry name" value="ZINC_FINGER_C2H2_1"/>
    <property type="match status" value="2"/>
</dbReference>
<dbReference type="Gene3D" id="3.30.160.60">
    <property type="entry name" value="Classic Zinc Finger"/>
    <property type="match status" value="2"/>
</dbReference>
<dbReference type="InterPro" id="IPR051059">
    <property type="entry name" value="VerF-like"/>
</dbReference>
<dbReference type="PANTHER" id="PTHR40626">
    <property type="entry name" value="MIP31509P"/>
    <property type="match status" value="1"/>
</dbReference>
<feature type="region of interest" description="Disordered" evidence="8">
    <location>
        <begin position="360"/>
        <end position="412"/>
    </location>
</feature>
<organism evidence="10 11">
    <name type="scientific">Saccharomycodes ludwigii</name>
    <dbReference type="NCBI Taxonomy" id="36035"/>
    <lineage>
        <taxon>Eukaryota</taxon>
        <taxon>Fungi</taxon>
        <taxon>Dikarya</taxon>
        <taxon>Ascomycota</taxon>
        <taxon>Saccharomycotina</taxon>
        <taxon>Saccharomycetes</taxon>
        <taxon>Saccharomycodales</taxon>
        <taxon>Saccharomycodaceae</taxon>
        <taxon>Saccharomycodes</taxon>
    </lineage>
</organism>
<evidence type="ECO:0000313" key="10">
    <source>
        <dbReference type="EMBL" id="SSD61786.1"/>
    </source>
</evidence>
<accession>A0A376BAV9</accession>
<dbReference type="AlphaFoldDB" id="A0A376BAV9"/>
<evidence type="ECO:0000256" key="1">
    <source>
        <dbReference type="ARBA" id="ARBA00004123"/>
    </source>
</evidence>
<evidence type="ECO:0000256" key="5">
    <source>
        <dbReference type="ARBA" id="ARBA00022833"/>
    </source>
</evidence>
<dbReference type="GO" id="GO:0000981">
    <property type="term" value="F:DNA-binding transcription factor activity, RNA polymerase II-specific"/>
    <property type="evidence" value="ECO:0007669"/>
    <property type="project" value="InterPro"/>
</dbReference>
<dbReference type="FunFam" id="3.30.160.60:FF:000145">
    <property type="entry name" value="Zinc finger protein 574"/>
    <property type="match status" value="1"/>
</dbReference>
<evidence type="ECO:0000256" key="6">
    <source>
        <dbReference type="ARBA" id="ARBA00023242"/>
    </source>
</evidence>
<evidence type="ECO:0000256" key="3">
    <source>
        <dbReference type="ARBA" id="ARBA00022737"/>
    </source>
</evidence>
<feature type="compositionally biased region" description="Basic and acidic residues" evidence="8">
    <location>
        <begin position="502"/>
        <end position="516"/>
    </location>
</feature>
<feature type="region of interest" description="Disordered" evidence="8">
    <location>
        <begin position="500"/>
        <end position="521"/>
    </location>
</feature>
<dbReference type="PROSITE" id="PS50157">
    <property type="entry name" value="ZINC_FINGER_C2H2_2"/>
    <property type="match status" value="2"/>
</dbReference>
<dbReference type="GO" id="GO:0008270">
    <property type="term" value="F:zinc ion binding"/>
    <property type="evidence" value="ECO:0007669"/>
    <property type="project" value="UniProtKB-KW"/>
</dbReference>
<dbReference type="Proteomes" id="UP000262825">
    <property type="component" value="Unassembled WGS sequence"/>
</dbReference>
<feature type="domain" description="C2H2-type" evidence="9">
    <location>
        <begin position="91"/>
        <end position="119"/>
    </location>
</feature>
<keyword evidence="5" id="KW-0862">Zinc</keyword>
<evidence type="ECO:0000256" key="8">
    <source>
        <dbReference type="SAM" id="MobiDB-lite"/>
    </source>
</evidence>
<evidence type="ECO:0000259" key="9">
    <source>
        <dbReference type="PROSITE" id="PS50157"/>
    </source>
</evidence>
<dbReference type="GO" id="GO:0000785">
    <property type="term" value="C:chromatin"/>
    <property type="evidence" value="ECO:0007669"/>
    <property type="project" value="TreeGrafter"/>
</dbReference>
<proteinExistence type="predicted"/>
<gene>
    <name evidence="10" type="ORF">SCODWIG_03547</name>
</gene>
<dbReference type="Pfam" id="PF00096">
    <property type="entry name" value="zf-C2H2"/>
    <property type="match status" value="2"/>
</dbReference>
<protein>
    <recommendedName>
        <fullName evidence="9">C2H2-type domain-containing protein</fullName>
    </recommendedName>
</protein>
<feature type="domain" description="C2H2-type" evidence="9">
    <location>
        <begin position="63"/>
        <end position="90"/>
    </location>
</feature>
<evidence type="ECO:0000256" key="4">
    <source>
        <dbReference type="ARBA" id="ARBA00022771"/>
    </source>
</evidence>
<dbReference type="VEuPathDB" id="FungiDB:SCODWIG_03547"/>
<keyword evidence="4 7" id="KW-0863">Zinc-finger</keyword>
<keyword evidence="11" id="KW-1185">Reference proteome</keyword>
<dbReference type="SMART" id="SM00355">
    <property type="entry name" value="ZnF_C2H2"/>
    <property type="match status" value="2"/>
</dbReference>
<dbReference type="InterPro" id="IPR036236">
    <property type="entry name" value="Znf_C2H2_sf"/>
</dbReference>
<dbReference type="PANTHER" id="PTHR40626:SF28">
    <property type="entry name" value="REGULATORY PROTEIN ADR1"/>
    <property type="match status" value="1"/>
</dbReference>
<dbReference type="SUPFAM" id="SSF57667">
    <property type="entry name" value="beta-beta-alpha zinc fingers"/>
    <property type="match status" value="1"/>
</dbReference>
<keyword evidence="6" id="KW-0539">Nucleus</keyword>
<keyword evidence="3" id="KW-0677">Repeat</keyword>
<dbReference type="GO" id="GO:0005634">
    <property type="term" value="C:nucleus"/>
    <property type="evidence" value="ECO:0007669"/>
    <property type="project" value="UniProtKB-SubCell"/>
</dbReference>
<evidence type="ECO:0000313" key="11">
    <source>
        <dbReference type="Proteomes" id="UP000262825"/>
    </source>
</evidence>
<sequence>MFARMNKEINTGSVAAVSNTCSNSTSNTTNNNNMRAKINQTSSILPNNLKLNGTTPSGKPRLFVCSVCSKAFARQEHLSRHERCHTKEKPYICGLCNKCFTRRDLLVRHAHKLHAGDIGDAVFLTAENKRIKLRKGKASMGIDNTTVTTKKYKRRASFSAQTADNYTGRKRKLQQFQTAIPENQDSGDTWNSTFTTNNTTKRENSNSNSTSDIISTVKFSTPQLLPIDLVTADNTLNMFLSLENLADIGPYDNANNSGSTAAVSIPTHGINNTKKMGTINLNKKYDTGLEFFGFSEKKNWFVEVNNNKLSSRDANNIASGSGDSGTIDTNYNTNTNNKTWNIDPLTNKLEVKSLFGNNNNDINNKTEDDNNNNNNNNNVDSRICTKDIGNKINRKNKRNNNNNNDNKPDLGSMNLIKENLYSAAELNTRNTNHIFIPPSDISSSDSSNNLQSTSTTVAANNAISSVPLLTSPSLSDELIFGNFILPSTISSEINNSTSNESILDHKNNNDEKRNKNDQFTSSTSSFDSIGYNFYDLGENFNKINAINTLTNPNLCGIDDSNTNTNVQVPIMIQFFNERFRDMVNQALNYYANLTKNNHNKEINQHGEYRYDLEIPSSYDLNLHLSYFIKHFIPHYPFIHQSIFHSTLDQFIEYCHDYEEGEHNYYEDDIDLAFSNITCLPLFAATFGSFYNKKSSGNTTKNLYEISRRVLHVYLETKKRVKVNNSNRNSGKLKRKNLWLVQALSLNILLGLFNTSLTSKSPKGTANNNIVLKQTAAVCSILRSNWRLKHNSTKNSANYILMESAIRNTFFLFEICSFLKVFYNFDVPTTFLTIADINNVPIPDPEICWNSANINSNIKHLAQFTNEKPIFNTFYQDLVVGKSSPIPESLIPTLLLCDFLNDKLHPTYTPFFLTKLDIKTLQLNLSSDANPILFNDGLKWRNSFMSVKFYNTIEPGFGKYIWKNDEIGNLFQDFYLNYNVLLDHGDVISDFLSALNFSIKNINQVFCPSFDDYPDSMLVSSSSNSSPHLSPLDRRNFSLFNLQGYFYDFLTIIQFLMNFEETPNFKLVCIFKDLSVLCEKALIPILSRYYPAQFQEFIGRPTKINLGAEEQQNIELTEVAPIKVNVLEKNINNILVYSFNDSHFLELSNFSQPNVFNFNKNNEASASNEAPSMLTGDNRGAELQGFRSRYHLSEKYIRVARLFFQYCLDNHSNCYLIHTFCEDFEILENSQKLRN</sequence>
<reference evidence="11" key="1">
    <citation type="submission" date="2018-06" db="EMBL/GenBank/DDBJ databases">
        <authorList>
            <person name="Guldener U."/>
        </authorList>
    </citation>
    <scope>NUCLEOTIDE SEQUENCE [LARGE SCALE GENOMIC DNA]</scope>
    <source>
        <strain evidence="11">UTAD17</strain>
    </source>
</reference>
<dbReference type="EMBL" id="UFAJ01000891">
    <property type="protein sequence ID" value="SSD61786.1"/>
    <property type="molecule type" value="Genomic_DNA"/>
</dbReference>
<dbReference type="FunFam" id="3.30.160.60:FF:000446">
    <property type="entry name" value="Zinc finger protein"/>
    <property type="match status" value="1"/>
</dbReference>